<gene>
    <name evidence="3" type="ORF">SteCoe_8291</name>
</gene>
<dbReference type="Proteomes" id="UP000187209">
    <property type="component" value="Unassembled WGS sequence"/>
</dbReference>
<feature type="compositionally biased region" description="Polar residues" evidence="2">
    <location>
        <begin position="17"/>
        <end position="30"/>
    </location>
</feature>
<evidence type="ECO:0000256" key="2">
    <source>
        <dbReference type="SAM" id="MobiDB-lite"/>
    </source>
</evidence>
<organism evidence="3 4">
    <name type="scientific">Stentor coeruleus</name>
    <dbReference type="NCBI Taxonomy" id="5963"/>
    <lineage>
        <taxon>Eukaryota</taxon>
        <taxon>Sar</taxon>
        <taxon>Alveolata</taxon>
        <taxon>Ciliophora</taxon>
        <taxon>Postciliodesmatophora</taxon>
        <taxon>Heterotrichea</taxon>
        <taxon>Heterotrichida</taxon>
        <taxon>Stentoridae</taxon>
        <taxon>Stentor</taxon>
    </lineage>
</organism>
<keyword evidence="1" id="KW-0175">Coiled coil</keyword>
<dbReference type="EMBL" id="MPUH01000124">
    <property type="protein sequence ID" value="OMJ89497.1"/>
    <property type="molecule type" value="Genomic_DNA"/>
</dbReference>
<feature type="region of interest" description="Disordered" evidence="2">
    <location>
        <begin position="1"/>
        <end position="30"/>
    </location>
</feature>
<comment type="caution">
    <text evidence="3">The sequence shown here is derived from an EMBL/GenBank/DDBJ whole genome shotgun (WGS) entry which is preliminary data.</text>
</comment>
<accession>A0A1R2CKH3</accession>
<keyword evidence="4" id="KW-1185">Reference proteome</keyword>
<sequence>MRMSKAQPKFPKKLSEMPTTQRKISADSSRCASVCTKSTTSSKASPIPDIDSLCNPIIGLIVKEQSCDSDVSAIEDPGPLLISNIKSKDILTEIKESMKTPKKTGEDSDKISLSQEKKEGIKKNCHWESIQKNAEKAILKKLQKKSLVGVKKKINELREQISELNMRASVCESELKLKEKENSDLKTMVSSLREYVSSEAAIVDKTDDSVCKTCSVF</sequence>
<name>A0A1R2CKH3_9CILI</name>
<evidence type="ECO:0000256" key="1">
    <source>
        <dbReference type="SAM" id="Coils"/>
    </source>
</evidence>
<dbReference type="AlphaFoldDB" id="A0A1R2CKH3"/>
<feature type="coiled-coil region" evidence="1">
    <location>
        <begin position="140"/>
        <end position="181"/>
    </location>
</feature>
<proteinExistence type="predicted"/>
<reference evidence="3 4" key="1">
    <citation type="submission" date="2016-11" db="EMBL/GenBank/DDBJ databases">
        <title>The macronuclear genome of Stentor coeruleus: a giant cell with tiny introns.</title>
        <authorList>
            <person name="Slabodnick M."/>
            <person name="Ruby J.G."/>
            <person name="Reiff S.B."/>
            <person name="Swart E.C."/>
            <person name="Gosai S."/>
            <person name="Prabakaran S."/>
            <person name="Witkowska E."/>
            <person name="Larue G.E."/>
            <person name="Fisher S."/>
            <person name="Freeman R.M."/>
            <person name="Gunawardena J."/>
            <person name="Chu W."/>
            <person name="Stover N.A."/>
            <person name="Gregory B.D."/>
            <person name="Nowacki M."/>
            <person name="Derisi J."/>
            <person name="Roy S.W."/>
            <person name="Marshall W.F."/>
            <person name="Sood P."/>
        </authorList>
    </citation>
    <scope>NUCLEOTIDE SEQUENCE [LARGE SCALE GENOMIC DNA]</scope>
    <source>
        <strain evidence="3">WM001</strain>
    </source>
</reference>
<evidence type="ECO:0000313" key="3">
    <source>
        <dbReference type="EMBL" id="OMJ89497.1"/>
    </source>
</evidence>
<evidence type="ECO:0000313" key="4">
    <source>
        <dbReference type="Proteomes" id="UP000187209"/>
    </source>
</evidence>
<protein>
    <submittedName>
        <fullName evidence="3">Uncharacterized protein</fullName>
    </submittedName>
</protein>